<organism evidence="1 2">
    <name type="scientific">Aphanomyces astaci</name>
    <name type="common">Crayfish plague agent</name>
    <dbReference type="NCBI Taxonomy" id="112090"/>
    <lineage>
        <taxon>Eukaryota</taxon>
        <taxon>Sar</taxon>
        <taxon>Stramenopiles</taxon>
        <taxon>Oomycota</taxon>
        <taxon>Saprolegniomycetes</taxon>
        <taxon>Saprolegniales</taxon>
        <taxon>Verrucalvaceae</taxon>
        <taxon>Aphanomyces</taxon>
    </lineage>
</organism>
<dbReference type="AlphaFoldDB" id="A0A6A4ZWI6"/>
<dbReference type="Proteomes" id="UP000469452">
    <property type="component" value="Unassembled WGS sequence"/>
</dbReference>
<dbReference type="PANTHER" id="PTHR35698">
    <property type="entry name" value="DNA-BINDING PROTEIN RHL1"/>
    <property type="match status" value="1"/>
</dbReference>
<name>A0A6A4ZWI6_APHAT</name>
<dbReference type="EMBL" id="VJMI01016639">
    <property type="protein sequence ID" value="KAF0717572.1"/>
    <property type="molecule type" value="Genomic_DNA"/>
</dbReference>
<dbReference type="GO" id="GO:0003677">
    <property type="term" value="F:DNA binding"/>
    <property type="evidence" value="ECO:0007669"/>
    <property type="project" value="InterPro"/>
</dbReference>
<accession>A0A6A4ZWI6</accession>
<dbReference type="VEuPathDB" id="FungiDB:H257_13769"/>
<feature type="non-terminal residue" evidence="1">
    <location>
        <position position="1"/>
    </location>
</feature>
<evidence type="ECO:0000313" key="2">
    <source>
        <dbReference type="Proteomes" id="UP000469452"/>
    </source>
</evidence>
<comment type="caution">
    <text evidence="1">The sequence shown here is derived from an EMBL/GenBank/DDBJ whole genome shotgun (WGS) entry which is preliminary data.</text>
</comment>
<evidence type="ECO:0000313" key="1">
    <source>
        <dbReference type="EMBL" id="KAF0717572.1"/>
    </source>
</evidence>
<dbReference type="InterPro" id="IPR038859">
    <property type="entry name" value="RHL1"/>
</dbReference>
<sequence>LRACHGQDIKKKSGHRKGKFLFAFPGLVSPMPEGGTLGTLDKLDTDKPVLYIDFPQGRLKMQGTLVYAQNRFLTLQCARRGKSVVCDDVFDAVVTFPEVSWIGPVDANPSEAPLPIPSFLHAYTNIPPSYTFGAGDYNAVEVYSNLWTGFYMIEAANEADEQPPPPRTTPERRSKTACLLAYSSALATALDDQSDHSDGEFSPYEYRDRVPLRLTRFTVWTTWTTRCGNKRKRNVVAEMTLVVPSITHVLWKNQKSKPTTGHPRILPPTTTL</sequence>
<dbReference type="PANTHER" id="PTHR35698:SF2">
    <property type="entry name" value="DNA-BINDING PROTEIN RHL1"/>
    <property type="match status" value="1"/>
</dbReference>
<gene>
    <name evidence="1" type="ORF">AaE_010827</name>
</gene>
<protein>
    <submittedName>
        <fullName evidence="1">Uncharacterized protein</fullName>
    </submittedName>
</protein>
<proteinExistence type="predicted"/>
<reference evidence="1 2" key="1">
    <citation type="submission" date="2019-06" db="EMBL/GenBank/DDBJ databases">
        <title>Genomics analysis of Aphanomyces spp. identifies a new class of oomycete effector associated with host adaptation.</title>
        <authorList>
            <person name="Gaulin E."/>
        </authorList>
    </citation>
    <scope>NUCLEOTIDE SEQUENCE [LARGE SCALE GENOMIC DNA]</scope>
    <source>
        <strain evidence="1 2">E</strain>
    </source>
</reference>
<dbReference type="GO" id="GO:0042023">
    <property type="term" value="P:DNA endoreduplication"/>
    <property type="evidence" value="ECO:0007669"/>
    <property type="project" value="InterPro"/>
</dbReference>